<evidence type="ECO:0000256" key="4">
    <source>
        <dbReference type="ARBA" id="ARBA00022679"/>
    </source>
</evidence>
<keyword evidence="5 7" id="KW-0450">Lipoyl</keyword>
<evidence type="ECO:0000256" key="7">
    <source>
        <dbReference type="RuleBase" id="RU003423"/>
    </source>
</evidence>
<dbReference type="EMBL" id="ABVL01000005">
    <property type="protein sequence ID" value="EDY20261.1"/>
    <property type="molecule type" value="Genomic_DNA"/>
</dbReference>
<dbReference type="Pfam" id="PF00198">
    <property type="entry name" value="2-oxoacid_dh"/>
    <property type="match status" value="1"/>
</dbReference>
<evidence type="ECO:0000313" key="11">
    <source>
        <dbReference type="Proteomes" id="UP000005824"/>
    </source>
</evidence>
<comment type="cofactor">
    <cofactor evidence="1 7">
        <name>(R)-lipoate</name>
        <dbReference type="ChEBI" id="CHEBI:83088"/>
    </cofactor>
</comment>
<dbReference type="Gene3D" id="2.40.50.100">
    <property type="match status" value="1"/>
</dbReference>
<evidence type="ECO:0000256" key="3">
    <source>
        <dbReference type="ARBA" id="ARBA00011484"/>
    </source>
</evidence>
<dbReference type="GO" id="GO:0005737">
    <property type="term" value="C:cytoplasm"/>
    <property type="evidence" value="ECO:0007669"/>
    <property type="project" value="TreeGrafter"/>
</dbReference>
<evidence type="ECO:0000256" key="1">
    <source>
        <dbReference type="ARBA" id="ARBA00001938"/>
    </source>
</evidence>
<dbReference type="SUPFAM" id="SSF51230">
    <property type="entry name" value="Single hybrid motif"/>
    <property type="match status" value="1"/>
</dbReference>
<dbReference type="CDD" id="cd06849">
    <property type="entry name" value="lipoyl_domain"/>
    <property type="match status" value="1"/>
</dbReference>
<dbReference type="GO" id="GO:0016407">
    <property type="term" value="F:acetyltransferase activity"/>
    <property type="evidence" value="ECO:0007669"/>
    <property type="project" value="TreeGrafter"/>
</dbReference>
<dbReference type="PROSITE" id="PS00189">
    <property type="entry name" value="LIPOYL"/>
    <property type="match status" value="1"/>
</dbReference>
<evidence type="ECO:0000313" key="10">
    <source>
        <dbReference type="EMBL" id="EDY20261.1"/>
    </source>
</evidence>
<organism evidence="10 11">
    <name type="scientific">Chthoniobacter flavus Ellin428</name>
    <dbReference type="NCBI Taxonomy" id="497964"/>
    <lineage>
        <taxon>Bacteria</taxon>
        <taxon>Pseudomonadati</taxon>
        <taxon>Verrucomicrobiota</taxon>
        <taxon>Spartobacteria</taxon>
        <taxon>Chthoniobacterales</taxon>
        <taxon>Chthoniobacteraceae</taxon>
        <taxon>Chthoniobacter</taxon>
    </lineage>
</organism>
<dbReference type="InterPro" id="IPR001078">
    <property type="entry name" value="2-oxoacid_DH_actylTfrase"/>
</dbReference>
<dbReference type="Proteomes" id="UP000005824">
    <property type="component" value="Unassembled WGS sequence"/>
</dbReference>
<proteinExistence type="inferred from homology"/>
<dbReference type="InParanoid" id="B4CZU7"/>
<feature type="domain" description="2-oxoacid dehydrogenase acyltransferase catalytic" evidence="8">
    <location>
        <begin position="148"/>
        <end position="365"/>
    </location>
</feature>
<comment type="subunit">
    <text evidence="3">Forms a 24-polypeptide structural core with octahedral symmetry.</text>
</comment>
<sequence length="375" mass="39927">MPSILVPTINSNESAAKLLAWKKAPGESVQCGETIAIFETTKASFDLAAEHAGILHPVAAENTECAFGSVVGYIFADEAERTAFRNNETQKVRSAPETQGGPVITHAARELIAKLGITAEQIQSIGKKVIKAEDVEKLVPAAVAPGGVTLSAQQRAIAGVVKRSHAQIPDSFLVKKIRVDAALTALAEFSRSEKVFANLPDLLVWVLARLPEKFPLFFGALSDDLQFFPSAAGNIGVTFDLGRGLFIPVIKEAGRLSLGEIAKTMMAFRMKAMRASFQASDLSGGDLSLSINMDADTLFVQPVILPPQTAMISIGSVQTEWVRPANGADLMESRYIQLGIAFDHRVINGFGANGLANAIKEQLESGPSLTAATGR</sequence>
<evidence type="ECO:0000256" key="5">
    <source>
        <dbReference type="ARBA" id="ARBA00022823"/>
    </source>
</evidence>
<dbReference type="AlphaFoldDB" id="B4CZU7"/>
<dbReference type="InterPro" id="IPR011053">
    <property type="entry name" value="Single_hybrid_motif"/>
</dbReference>
<dbReference type="InterPro" id="IPR003016">
    <property type="entry name" value="2-oxoA_DH_lipoyl-BS"/>
</dbReference>
<keyword evidence="6 7" id="KW-0012">Acyltransferase</keyword>
<dbReference type="STRING" id="497964.CfE428DRAFT_2185"/>
<name>B4CZU7_9BACT</name>
<dbReference type="EC" id="2.3.1.-" evidence="7"/>
<dbReference type="InterPro" id="IPR050743">
    <property type="entry name" value="2-oxoacid_DH_E2_comp"/>
</dbReference>
<evidence type="ECO:0000256" key="2">
    <source>
        <dbReference type="ARBA" id="ARBA00007317"/>
    </source>
</evidence>
<protein>
    <recommendedName>
        <fullName evidence="7">Dihydrolipoamide acetyltransferase component of pyruvate dehydrogenase complex</fullName>
        <ecNumber evidence="7">2.3.1.-</ecNumber>
    </recommendedName>
</protein>
<evidence type="ECO:0000256" key="6">
    <source>
        <dbReference type="ARBA" id="ARBA00023315"/>
    </source>
</evidence>
<keyword evidence="4 7" id="KW-0808">Transferase</keyword>
<dbReference type="SUPFAM" id="SSF52777">
    <property type="entry name" value="CoA-dependent acyltransferases"/>
    <property type="match status" value="1"/>
</dbReference>
<dbReference type="InterPro" id="IPR000089">
    <property type="entry name" value="Biotin_lipoyl"/>
</dbReference>
<dbReference type="RefSeq" id="WP_006979510.1">
    <property type="nucleotide sequence ID" value="NZ_ABVL01000005.1"/>
</dbReference>
<evidence type="ECO:0000259" key="8">
    <source>
        <dbReference type="Pfam" id="PF00198"/>
    </source>
</evidence>
<keyword evidence="11" id="KW-1185">Reference proteome</keyword>
<accession>B4CZU7</accession>
<dbReference type="PANTHER" id="PTHR43178:SF5">
    <property type="entry name" value="LIPOAMIDE ACYLTRANSFERASE COMPONENT OF BRANCHED-CHAIN ALPHA-KETO ACID DEHYDROGENASE COMPLEX, MITOCHONDRIAL"/>
    <property type="match status" value="1"/>
</dbReference>
<evidence type="ECO:0000259" key="9">
    <source>
        <dbReference type="Pfam" id="PF00364"/>
    </source>
</evidence>
<gene>
    <name evidence="10" type="ORF">CfE428DRAFT_2185</name>
</gene>
<dbReference type="Pfam" id="PF00364">
    <property type="entry name" value="Biotin_lipoyl"/>
    <property type="match status" value="1"/>
</dbReference>
<dbReference type="GO" id="GO:0031405">
    <property type="term" value="F:lipoic acid binding"/>
    <property type="evidence" value="ECO:0007669"/>
    <property type="project" value="TreeGrafter"/>
</dbReference>
<dbReference type="eggNOG" id="COG0508">
    <property type="taxonomic scope" value="Bacteria"/>
</dbReference>
<dbReference type="InterPro" id="IPR023213">
    <property type="entry name" value="CAT-like_dom_sf"/>
</dbReference>
<reference evidence="10 11" key="1">
    <citation type="journal article" date="2011" name="J. Bacteriol.">
        <title>Genome sequence of Chthoniobacter flavus Ellin428, an aerobic heterotrophic soil bacterium.</title>
        <authorList>
            <person name="Kant R."/>
            <person name="van Passel M.W."/>
            <person name="Palva A."/>
            <person name="Lucas S."/>
            <person name="Lapidus A."/>
            <person name="Glavina Del Rio T."/>
            <person name="Dalin E."/>
            <person name="Tice H."/>
            <person name="Bruce D."/>
            <person name="Goodwin L."/>
            <person name="Pitluck S."/>
            <person name="Larimer F.W."/>
            <person name="Land M.L."/>
            <person name="Hauser L."/>
            <person name="Sangwan P."/>
            <person name="de Vos W.M."/>
            <person name="Janssen P.H."/>
            <person name="Smidt H."/>
        </authorList>
    </citation>
    <scope>NUCLEOTIDE SEQUENCE [LARGE SCALE GENOMIC DNA]</scope>
    <source>
        <strain evidence="10 11">Ellin428</strain>
    </source>
</reference>
<comment type="caution">
    <text evidence="10">The sequence shown here is derived from an EMBL/GenBank/DDBJ whole genome shotgun (WGS) entry which is preliminary data.</text>
</comment>
<dbReference type="Gene3D" id="3.30.559.10">
    <property type="entry name" value="Chloramphenicol acetyltransferase-like domain"/>
    <property type="match status" value="1"/>
</dbReference>
<dbReference type="PANTHER" id="PTHR43178">
    <property type="entry name" value="DIHYDROLIPOAMIDE ACETYLTRANSFERASE COMPONENT OF PYRUVATE DEHYDROGENASE COMPLEX"/>
    <property type="match status" value="1"/>
</dbReference>
<feature type="domain" description="Lipoyl-binding" evidence="9">
    <location>
        <begin position="6"/>
        <end position="69"/>
    </location>
</feature>
<comment type="similarity">
    <text evidence="2 7">Belongs to the 2-oxoacid dehydrogenase family.</text>
</comment>